<protein>
    <submittedName>
        <fullName evidence="1">Uncharacterized protein</fullName>
    </submittedName>
</protein>
<keyword evidence="2" id="KW-1185">Reference proteome</keyword>
<proteinExistence type="predicted"/>
<name>A0A4Y7KW31_PAPSO</name>
<reference evidence="1 2" key="1">
    <citation type="journal article" date="2018" name="Science">
        <title>The opium poppy genome and morphinan production.</title>
        <authorList>
            <person name="Guo L."/>
            <person name="Winzer T."/>
            <person name="Yang X."/>
            <person name="Li Y."/>
            <person name="Ning Z."/>
            <person name="He Z."/>
            <person name="Teodor R."/>
            <person name="Lu Y."/>
            <person name="Bowser T.A."/>
            <person name="Graham I.A."/>
            <person name="Ye K."/>
        </authorList>
    </citation>
    <scope>NUCLEOTIDE SEQUENCE [LARGE SCALE GENOMIC DNA]</scope>
    <source>
        <strain evidence="2">cv. HN1</strain>
        <tissue evidence="1">Leaves</tissue>
    </source>
</reference>
<dbReference type="EMBL" id="CM010723">
    <property type="protein sequence ID" value="RZC76378.1"/>
    <property type="molecule type" value="Genomic_DNA"/>
</dbReference>
<gene>
    <name evidence="1" type="ORF">C5167_000459</name>
</gene>
<dbReference type="AlphaFoldDB" id="A0A4Y7KW31"/>
<organism evidence="1 2">
    <name type="scientific">Papaver somniferum</name>
    <name type="common">Opium poppy</name>
    <dbReference type="NCBI Taxonomy" id="3469"/>
    <lineage>
        <taxon>Eukaryota</taxon>
        <taxon>Viridiplantae</taxon>
        <taxon>Streptophyta</taxon>
        <taxon>Embryophyta</taxon>
        <taxon>Tracheophyta</taxon>
        <taxon>Spermatophyta</taxon>
        <taxon>Magnoliopsida</taxon>
        <taxon>Ranunculales</taxon>
        <taxon>Papaveraceae</taxon>
        <taxon>Papaveroideae</taxon>
        <taxon>Papaver</taxon>
    </lineage>
</organism>
<evidence type="ECO:0000313" key="1">
    <source>
        <dbReference type="EMBL" id="RZC76378.1"/>
    </source>
</evidence>
<dbReference type="Gramene" id="RZC76378">
    <property type="protein sequence ID" value="RZC76378"/>
    <property type="gene ID" value="C5167_000459"/>
</dbReference>
<evidence type="ECO:0000313" key="2">
    <source>
        <dbReference type="Proteomes" id="UP000316621"/>
    </source>
</evidence>
<dbReference type="Proteomes" id="UP000316621">
    <property type="component" value="Chromosome 9"/>
</dbReference>
<sequence>MGGVLARHWKGKMNLNSLEQHSTYTGRNQKNLPWKWALNAKHYEACGGVRSNYNILISYLRLPVYLPVLQAWNLSGWRLCHQEPLQQNFV</sequence>
<accession>A0A4Y7KW31</accession>